<evidence type="ECO:0000313" key="2">
    <source>
        <dbReference type="Proteomes" id="UP001055879"/>
    </source>
</evidence>
<dbReference type="EMBL" id="CM042055">
    <property type="protein sequence ID" value="KAI3702456.1"/>
    <property type="molecule type" value="Genomic_DNA"/>
</dbReference>
<reference evidence="1 2" key="2">
    <citation type="journal article" date="2022" name="Mol. Ecol. Resour.">
        <title>The genomes of chicory, endive, great burdock and yacon provide insights into Asteraceae paleo-polyploidization history and plant inulin production.</title>
        <authorList>
            <person name="Fan W."/>
            <person name="Wang S."/>
            <person name="Wang H."/>
            <person name="Wang A."/>
            <person name="Jiang F."/>
            <person name="Liu H."/>
            <person name="Zhao H."/>
            <person name="Xu D."/>
            <person name="Zhang Y."/>
        </authorList>
    </citation>
    <scope>NUCLEOTIDE SEQUENCE [LARGE SCALE GENOMIC DNA]</scope>
    <source>
        <strain evidence="2">cv. Niubang</strain>
    </source>
</reference>
<protein>
    <submittedName>
        <fullName evidence="1">Uncharacterized protein</fullName>
    </submittedName>
</protein>
<proteinExistence type="predicted"/>
<gene>
    <name evidence="1" type="ORF">L6452_28194</name>
</gene>
<reference evidence="2" key="1">
    <citation type="journal article" date="2022" name="Mol. Ecol. Resour.">
        <title>The genomes of chicory, endive, great burdock and yacon provide insights into Asteraceae palaeo-polyploidization history and plant inulin production.</title>
        <authorList>
            <person name="Fan W."/>
            <person name="Wang S."/>
            <person name="Wang H."/>
            <person name="Wang A."/>
            <person name="Jiang F."/>
            <person name="Liu H."/>
            <person name="Zhao H."/>
            <person name="Xu D."/>
            <person name="Zhang Y."/>
        </authorList>
    </citation>
    <scope>NUCLEOTIDE SEQUENCE [LARGE SCALE GENOMIC DNA]</scope>
    <source>
        <strain evidence="2">cv. Niubang</strain>
    </source>
</reference>
<accession>A0ACB8ZXK5</accession>
<comment type="caution">
    <text evidence="1">The sequence shown here is derived from an EMBL/GenBank/DDBJ whole genome shotgun (WGS) entry which is preliminary data.</text>
</comment>
<dbReference type="Proteomes" id="UP001055879">
    <property type="component" value="Linkage Group LG09"/>
</dbReference>
<organism evidence="1 2">
    <name type="scientific">Arctium lappa</name>
    <name type="common">Greater burdock</name>
    <name type="synonym">Lappa major</name>
    <dbReference type="NCBI Taxonomy" id="4217"/>
    <lineage>
        <taxon>Eukaryota</taxon>
        <taxon>Viridiplantae</taxon>
        <taxon>Streptophyta</taxon>
        <taxon>Embryophyta</taxon>
        <taxon>Tracheophyta</taxon>
        <taxon>Spermatophyta</taxon>
        <taxon>Magnoliopsida</taxon>
        <taxon>eudicotyledons</taxon>
        <taxon>Gunneridae</taxon>
        <taxon>Pentapetalae</taxon>
        <taxon>asterids</taxon>
        <taxon>campanulids</taxon>
        <taxon>Asterales</taxon>
        <taxon>Asteraceae</taxon>
        <taxon>Carduoideae</taxon>
        <taxon>Cardueae</taxon>
        <taxon>Arctiinae</taxon>
        <taxon>Arctium</taxon>
    </lineage>
</organism>
<evidence type="ECO:0000313" key="1">
    <source>
        <dbReference type="EMBL" id="KAI3702456.1"/>
    </source>
</evidence>
<name>A0ACB8ZXK5_ARCLA</name>
<keyword evidence="2" id="KW-1185">Reference proteome</keyword>
<sequence length="69" mass="7874">MKRVRLLYCVCFWRVTRHTCIDKKIIYCCISCGFTVVLLLHNHCGLTGGLVSSPSIASLSLLRVLWDYP</sequence>